<dbReference type="SUPFAM" id="SSF51215">
    <property type="entry name" value="Regulatory protein AraC"/>
    <property type="match status" value="1"/>
</dbReference>
<dbReference type="PROSITE" id="PS01124">
    <property type="entry name" value="HTH_ARAC_FAMILY_2"/>
    <property type="match status" value="1"/>
</dbReference>
<dbReference type="SMART" id="SM00342">
    <property type="entry name" value="HTH_ARAC"/>
    <property type="match status" value="1"/>
</dbReference>
<sequence length="322" mass="34251">MVTSVQRPTRSAPAPRWAGVGTCTLSETDLATAQPQPRRLPYHLLALTTAGHGTVEIDFEPHRCRPGTLLWIRPGQAVRFGVEPGLDATLVSWNRDLLTAAEVAGVPIDDLPGPSHWQLAGEDEDAVITEVAQLGVDCARHSSATGAKDIAAGLLRHQLAVLVLRIALLASGTETGSISSSESRTFARFRRDLETGHGRSRRVEDYAAGIGCSVRTLTRASLALTGRTAKQIVDDRVALEARRLLACTDMSVAEIGRRLGFGEPTNFGRFFHREVGLSPGAFRGESGSAMPAEVADDVADIGARIPAQRLTSGEPAATEPAP</sequence>
<evidence type="ECO:0000256" key="1">
    <source>
        <dbReference type="ARBA" id="ARBA00022490"/>
    </source>
</evidence>
<evidence type="ECO:0000256" key="2">
    <source>
        <dbReference type="ARBA" id="ARBA00023015"/>
    </source>
</evidence>
<accession>A0A919SXM1</accession>
<keyword evidence="7" id="KW-1185">Reference proteome</keyword>
<protein>
    <submittedName>
        <fullName evidence="6">Transcriptional regulator</fullName>
    </submittedName>
</protein>
<keyword evidence="1" id="KW-0963">Cytoplasm</keyword>
<dbReference type="SUPFAM" id="SSF46689">
    <property type="entry name" value="Homeodomain-like"/>
    <property type="match status" value="1"/>
</dbReference>
<dbReference type="AlphaFoldDB" id="A0A919SXM1"/>
<dbReference type="PANTHER" id="PTHR46796">
    <property type="entry name" value="HTH-TYPE TRANSCRIPTIONAL ACTIVATOR RHAS-RELATED"/>
    <property type="match status" value="1"/>
</dbReference>
<dbReference type="InterPro" id="IPR018060">
    <property type="entry name" value="HTH_AraC"/>
</dbReference>
<evidence type="ECO:0000256" key="3">
    <source>
        <dbReference type="ARBA" id="ARBA00023125"/>
    </source>
</evidence>
<proteinExistence type="predicted"/>
<dbReference type="GO" id="GO:0043565">
    <property type="term" value="F:sequence-specific DNA binding"/>
    <property type="evidence" value="ECO:0007669"/>
    <property type="project" value="InterPro"/>
</dbReference>
<evidence type="ECO:0000313" key="6">
    <source>
        <dbReference type="EMBL" id="GIM79549.1"/>
    </source>
</evidence>
<dbReference type="InterPro" id="IPR037923">
    <property type="entry name" value="HTH-like"/>
</dbReference>
<dbReference type="Proteomes" id="UP000680865">
    <property type="component" value="Unassembled WGS sequence"/>
</dbReference>
<dbReference type="Pfam" id="PF12833">
    <property type="entry name" value="HTH_18"/>
    <property type="match status" value="1"/>
</dbReference>
<dbReference type="EMBL" id="BOQP01000039">
    <property type="protein sequence ID" value="GIM79549.1"/>
    <property type="molecule type" value="Genomic_DNA"/>
</dbReference>
<dbReference type="Gene3D" id="1.10.10.60">
    <property type="entry name" value="Homeodomain-like"/>
    <property type="match status" value="1"/>
</dbReference>
<evidence type="ECO:0000259" key="5">
    <source>
        <dbReference type="PROSITE" id="PS01124"/>
    </source>
</evidence>
<dbReference type="InterPro" id="IPR003313">
    <property type="entry name" value="AraC-bd"/>
</dbReference>
<dbReference type="InterPro" id="IPR050204">
    <property type="entry name" value="AraC_XylS_family_regulators"/>
</dbReference>
<dbReference type="InterPro" id="IPR009057">
    <property type="entry name" value="Homeodomain-like_sf"/>
</dbReference>
<reference evidence="6" key="1">
    <citation type="submission" date="2021-03" db="EMBL/GenBank/DDBJ databases">
        <title>Whole genome shotgun sequence of Actinoplanes consettensis NBRC 14913.</title>
        <authorList>
            <person name="Komaki H."/>
            <person name="Tamura T."/>
        </authorList>
    </citation>
    <scope>NUCLEOTIDE SEQUENCE</scope>
    <source>
        <strain evidence="6">NBRC 14913</strain>
    </source>
</reference>
<dbReference type="Pfam" id="PF02311">
    <property type="entry name" value="AraC_binding"/>
    <property type="match status" value="1"/>
</dbReference>
<organism evidence="6 7">
    <name type="scientific">Winogradskya consettensis</name>
    <dbReference type="NCBI Taxonomy" id="113560"/>
    <lineage>
        <taxon>Bacteria</taxon>
        <taxon>Bacillati</taxon>
        <taxon>Actinomycetota</taxon>
        <taxon>Actinomycetes</taxon>
        <taxon>Micromonosporales</taxon>
        <taxon>Micromonosporaceae</taxon>
        <taxon>Winogradskya</taxon>
    </lineage>
</organism>
<name>A0A919SXM1_9ACTN</name>
<dbReference type="PANTHER" id="PTHR46796:SF13">
    <property type="entry name" value="HTH-TYPE TRANSCRIPTIONAL ACTIVATOR RHAS"/>
    <property type="match status" value="1"/>
</dbReference>
<gene>
    <name evidence="6" type="ORF">Aco04nite_66060</name>
</gene>
<comment type="caution">
    <text evidence="6">The sequence shown here is derived from an EMBL/GenBank/DDBJ whole genome shotgun (WGS) entry which is preliminary data.</text>
</comment>
<evidence type="ECO:0000256" key="4">
    <source>
        <dbReference type="ARBA" id="ARBA00023163"/>
    </source>
</evidence>
<keyword evidence="4" id="KW-0804">Transcription</keyword>
<evidence type="ECO:0000313" key="7">
    <source>
        <dbReference type="Proteomes" id="UP000680865"/>
    </source>
</evidence>
<feature type="domain" description="HTH araC/xylS-type" evidence="5">
    <location>
        <begin position="183"/>
        <end position="285"/>
    </location>
</feature>
<keyword evidence="3" id="KW-0238">DNA-binding</keyword>
<dbReference type="RefSeq" id="WP_213001111.1">
    <property type="nucleotide sequence ID" value="NZ_BAAATW010000001.1"/>
</dbReference>
<keyword evidence="2" id="KW-0805">Transcription regulation</keyword>
<dbReference type="GO" id="GO:0003700">
    <property type="term" value="F:DNA-binding transcription factor activity"/>
    <property type="evidence" value="ECO:0007669"/>
    <property type="project" value="InterPro"/>
</dbReference>